<proteinExistence type="predicted"/>
<protein>
    <submittedName>
        <fullName evidence="1">RNA binding protein, heterogenous nuclear RNP-K like protein</fullName>
    </submittedName>
</protein>
<accession>A0ACC2TQ16</accession>
<evidence type="ECO:0000313" key="1">
    <source>
        <dbReference type="EMBL" id="KAJ9076744.1"/>
    </source>
</evidence>
<name>A0ACC2TQ16_9FUNG</name>
<comment type="caution">
    <text evidence="1">The sequence shown here is derived from an EMBL/GenBank/DDBJ whole genome shotgun (WGS) entry which is preliminary data.</text>
</comment>
<organism evidence="1 2">
    <name type="scientific">Entomophthora muscae</name>
    <dbReference type="NCBI Taxonomy" id="34485"/>
    <lineage>
        <taxon>Eukaryota</taxon>
        <taxon>Fungi</taxon>
        <taxon>Fungi incertae sedis</taxon>
        <taxon>Zoopagomycota</taxon>
        <taxon>Entomophthoromycotina</taxon>
        <taxon>Entomophthoromycetes</taxon>
        <taxon>Entomophthorales</taxon>
        <taxon>Entomophthoraceae</taxon>
        <taxon>Entomophthora</taxon>
    </lineage>
</organism>
<dbReference type="Proteomes" id="UP001165960">
    <property type="component" value="Unassembled WGS sequence"/>
</dbReference>
<sequence length="289" mass="32113">MVMVMRGLLTNREVEVVTGNDQEKLSMIEQQTSARIAISPSMEGMEDRVLTVAGEFSAMADAFMLVGTRIAMDSRTRELPILGTGERRVLSINASFVRLLVANSLVGTIIGRDGLTISHIQGNSGARVVALKEQLKYSNERIVEVQGSIQQIRCAIEAIARHLVASWDKSLTTKHYMPCPTLNNRAIGNWLEPRESSHRYPGHEITQDSLKELVVSRPLVMPVKWARLHFHSIEGQLISLVGEEEQMSFLLDEDQPNPAFLAITIAGTACAVIRVYEFMLSLIYGPNLK</sequence>
<dbReference type="EMBL" id="QTSX02002250">
    <property type="protein sequence ID" value="KAJ9076744.1"/>
    <property type="molecule type" value="Genomic_DNA"/>
</dbReference>
<gene>
    <name evidence="1" type="primary">HEK2_4</name>
    <name evidence="1" type="ORF">DSO57_1023276</name>
</gene>
<evidence type="ECO:0000313" key="2">
    <source>
        <dbReference type="Proteomes" id="UP001165960"/>
    </source>
</evidence>
<reference evidence="1" key="1">
    <citation type="submission" date="2022-04" db="EMBL/GenBank/DDBJ databases">
        <title>Genome of the entomopathogenic fungus Entomophthora muscae.</title>
        <authorList>
            <person name="Elya C."/>
            <person name="Lovett B.R."/>
            <person name="Lee E."/>
            <person name="Macias A.M."/>
            <person name="Hajek A.E."/>
            <person name="De Bivort B.L."/>
            <person name="Kasson M.T."/>
            <person name="De Fine Licht H.H."/>
            <person name="Stajich J.E."/>
        </authorList>
    </citation>
    <scope>NUCLEOTIDE SEQUENCE</scope>
    <source>
        <strain evidence="1">Berkeley</strain>
    </source>
</reference>
<keyword evidence="2" id="KW-1185">Reference proteome</keyword>